<accession>A0A9X2J6K7</accession>
<feature type="transmembrane region" description="Helical" evidence="1">
    <location>
        <begin position="56"/>
        <end position="76"/>
    </location>
</feature>
<dbReference type="GO" id="GO:0005886">
    <property type="term" value="C:plasma membrane"/>
    <property type="evidence" value="ECO:0007669"/>
    <property type="project" value="UniProtKB-SubCell"/>
</dbReference>
<keyword evidence="1" id="KW-0812">Transmembrane</keyword>
<dbReference type="PANTHER" id="PTHR43471">
    <property type="entry name" value="ABC TRANSPORTER PERMEASE"/>
    <property type="match status" value="1"/>
</dbReference>
<dbReference type="AlphaFoldDB" id="A0A9X2J6K7"/>
<dbReference type="EMBL" id="JALBWM010000130">
    <property type="protein sequence ID" value="MCO1336388.1"/>
    <property type="molecule type" value="Genomic_DNA"/>
</dbReference>
<gene>
    <name evidence="2" type="ORF">MO867_18810</name>
</gene>
<keyword evidence="3" id="KW-1185">Reference proteome</keyword>
<feature type="transmembrane region" description="Helical" evidence="1">
    <location>
        <begin position="177"/>
        <end position="199"/>
    </location>
</feature>
<feature type="transmembrane region" description="Helical" evidence="1">
    <location>
        <begin position="247"/>
        <end position="271"/>
    </location>
</feature>
<feature type="transmembrane region" description="Helical" evidence="1">
    <location>
        <begin position="111"/>
        <end position="132"/>
    </location>
</feature>
<feature type="transmembrane region" description="Helical" evidence="1">
    <location>
        <begin position="20"/>
        <end position="44"/>
    </location>
</feature>
<dbReference type="Proteomes" id="UP001139028">
    <property type="component" value="Unassembled WGS sequence"/>
</dbReference>
<evidence type="ECO:0000313" key="3">
    <source>
        <dbReference type="Proteomes" id="UP001139028"/>
    </source>
</evidence>
<dbReference type="Pfam" id="PF12679">
    <property type="entry name" value="ABC2_membrane_2"/>
    <property type="match status" value="1"/>
</dbReference>
<proteinExistence type="predicted"/>
<dbReference type="PANTHER" id="PTHR43471:SF1">
    <property type="entry name" value="ABC TRANSPORTER PERMEASE PROTEIN NOSY-RELATED"/>
    <property type="match status" value="1"/>
</dbReference>
<reference evidence="2" key="1">
    <citation type="journal article" date="2022" name="Arch. Microbiol.">
        <title>Microbulbifer okhotskensis sp. nov., isolated from a deep bottom sediment of the Okhotsk Sea.</title>
        <authorList>
            <person name="Romanenko L."/>
            <person name="Kurilenko V."/>
            <person name="Otstavnykh N."/>
            <person name="Velansky P."/>
            <person name="Isaeva M."/>
            <person name="Mikhailov V."/>
        </authorList>
    </citation>
    <scope>NUCLEOTIDE SEQUENCE</scope>
    <source>
        <strain evidence="2">OS29</strain>
    </source>
</reference>
<organism evidence="2 3">
    <name type="scientific">Microbulbifer okhotskensis</name>
    <dbReference type="NCBI Taxonomy" id="2926617"/>
    <lineage>
        <taxon>Bacteria</taxon>
        <taxon>Pseudomonadati</taxon>
        <taxon>Pseudomonadota</taxon>
        <taxon>Gammaproteobacteria</taxon>
        <taxon>Cellvibrionales</taxon>
        <taxon>Microbulbiferaceae</taxon>
        <taxon>Microbulbifer</taxon>
    </lineage>
</organism>
<dbReference type="GO" id="GO:0140359">
    <property type="term" value="F:ABC-type transporter activity"/>
    <property type="evidence" value="ECO:0007669"/>
    <property type="project" value="InterPro"/>
</dbReference>
<keyword evidence="1" id="KW-1133">Transmembrane helix</keyword>
<keyword evidence="1" id="KW-0472">Membrane</keyword>
<protein>
    <submittedName>
        <fullName evidence="2">ABC transporter permease</fullName>
    </submittedName>
</protein>
<evidence type="ECO:0000313" key="2">
    <source>
        <dbReference type="EMBL" id="MCO1336388.1"/>
    </source>
</evidence>
<comment type="caution">
    <text evidence="2">The sequence shown here is derived from an EMBL/GenBank/DDBJ whole genome shotgun (WGS) entry which is preliminary data.</text>
</comment>
<sequence>MLNPLLIVAGKEFRDGLRNRWVISICITFSVLAIGLAYFGAAAAGKVGFTSLSTTIVSLASLAVFIIPLIALMLSYDGIVGEDESGTLLLLMTYPLSRAQLLLGKMLGQGAIMAFSTLVGFGSSAVMIGLFSASTSWGDLLVPYTVFILSAVLLGWIFIAIAYVISVSVSEKSKAAGIALIVWFIFVLVFDLGLLGLLVSTEGNVDSNLFPYMLLLNPTDIFRLVNITYFADQNLTGLMAIAQQTQFSLYGLLAALLVWLVLPASLAMYIFNRRGL</sequence>
<feature type="transmembrane region" description="Helical" evidence="1">
    <location>
        <begin position="144"/>
        <end position="165"/>
    </location>
</feature>
<evidence type="ECO:0000256" key="1">
    <source>
        <dbReference type="SAM" id="Phobius"/>
    </source>
</evidence>
<name>A0A9X2J6K7_9GAMM</name>
<dbReference type="RefSeq" id="WP_252472011.1">
    <property type="nucleotide sequence ID" value="NZ_JALBWM010000130.1"/>
</dbReference>